<proteinExistence type="predicted"/>
<protein>
    <submittedName>
        <fullName evidence="1">Glycosyltransferase</fullName>
        <ecNumber evidence="1">2.4.-.-</ecNumber>
    </submittedName>
</protein>
<dbReference type="Pfam" id="PF13692">
    <property type="entry name" value="Glyco_trans_1_4"/>
    <property type="match status" value="1"/>
</dbReference>
<dbReference type="Gene3D" id="3.40.50.2000">
    <property type="entry name" value="Glycogen Phosphorylase B"/>
    <property type="match status" value="2"/>
</dbReference>
<gene>
    <name evidence="1" type="ORF">MUN79_19095</name>
</gene>
<dbReference type="PANTHER" id="PTHR12526:SF600">
    <property type="entry name" value="GLYCOSYL TRANSFERASE GROUP 1"/>
    <property type="match status" value="1"/>
</dbReference>
<sequence length="383" mass="43252">MQPTTFLLASVLKPLDDTRMYGKYGRTLVGRAAETHTVHIAGRWAPTPANAPAGLQFHSLLRGSRLSWQRLAAQLRYWRLLGRLQPDVVVVHAPELLPLTLLWQRLRPGQRQFLYDVRENYALNIRTQQVYPSWLRDWLAALVRRLETAAASRAAGIILAERSYADELPFATQPRTVVLENKFEPQPGQAIPTQARLLPQPGQELRLLYSGTISELNGVFEAIEFTQRLRQLWPAAHLTIIGFCQRPEQLQQLRQVIAGAAGAVTLIGGDTLVPHAQIVAEIGRSHLGLLPYRRHESTWRCVPTKLFEYLANGLPVLIPDNPYWTEVVARHQAGVVVDFTETNLPTRVVEALTTSSFYPHGLPAEAFWQAEATKLWRLLDTIR</sequence>
<dbReference type="RefSeq" id="WP_244674199.1">
    <property type="nucleotide sequence ID" value="NZ_CP095046.1"/>
</dbReference>
<dbReference type="SUPFAM" id="SSF53756">
    <property type="entry name" value="UDP-Glycosyltransferase/glycogen phosphorylase"/>
    <property type="match status" value="1"/>
</dbReference>
<evidence type="ECO:0000313" key="1">
    <source>
        <dbReference type="EMBL" id="UOQ70781.1"/>
    </source>
</evidence>
<dbReference type="EC" id="2.4.-.-" evidence="1"/>
<evidence type="ECO:0000313" key="2">
    <source>
        <dbReference type="Proteomes" id="UP000831796"/>
    </source>
</evidence>
<dbReference type="KEGG" id="hcu:MUN79_19095"/>
<dbReference type="EMBL" id="CP095046">
    <property type="protein sequence ID" value="UOQ70781.1"/>
    <property type="molecule type" value="Genomic_DNA"/>
</dbReference>
<reference evidence="1" key="1">
    <citation type="submission" date="2022-04" db="EMBL/GenBank/DDBJ databases">
        <title>Hymenobacter sp. isolated from the air.</title>
        <authorList>
            <person name="Won M."/>
            <person name="Lee C.-M."/>
            <person name="Woen H.-Y."/>
            <person name="Kwon S.-W."/>
        </authorList>
    </citation>
    <scope>NUCLEOTIDE SEQUENCE</scope>
    <source>
        <strain evidence="1">5116S-3</strain>
    </source>
</reference>
<dbReference type="PANTHER" id="PTHR12526">
    <property type="entry name" value="GLYCOSYLTRANSFERASE"/>
    <property type="match status" value="1"/>
</dbReference>
<keyword evidence="1" id="KW-0328">Glycosyltransferase</keyword>
<keyword evidence="2" id="KW-1185">Reference proteome</keyword>
<organism evidence="1 2">
    <name type="scientific">Hymenobacter cellulosilyticus</name>
    <dbReference type="NCBI Taxonomy" id="2932248"/>
    <lineage>
        <taxon>Bacteria</taxon>
        <taxon>Pseudomonadati</taxon>
        <taxon>Bacteroidota</taxon>
        <taxon>Cytophagia</taxon>
        <taxon>Cytophagales</taxon>
        <taxon>Hymenobacteraceae</taxon>
        <taxon>Hymenobacter</taxon>
    </lineage>
</organism>
<dbReference type="Proteomes" id="UP000831796">
    <property type="component" value="Chromosome"/>
</dbReference>
<name>A0A8T9Q2U5_9BACT</name>
<accession>A0A8T9Q2U5</accession>
<dbReference type="AlphaFoldDB" id="A0A8T9Q2U5"/>
<keyword evidence="1" id="KW-0808">Transferase</keyword>
<dbReference type="GO" id="GO:0016757">
    <property type="term" value="F:glycosyltransferase activity"/>
    <property type="evidence" value="ECO:0007669"/>
    <property type="project" value="UniProtKB-KW"/>
</dbReference>